<proteinExistence type="predicted"/>
<organism evidence="2 3">
    <name type="scientific">Methylocystis bryophila</name>
    <dbReference type="NCBI Taxonomy" id="655015"/>
    <lineage>
        <taxon>Bacteria</taxon>
        <taxon>Pseudomonadati</taxon>
        <taxon>Pseudomonadota</taxon>
        <taxon>Alphaproteobacteria</taxon>
        <taxon>Hyphomicrobiales</taxon>
        <taxon>Methylocystaceae</taxon>
        <taxon>Methylocystis</taxon>
    </lineage>
</organism>
<gene>
    <name evidence="2" type="ORF">B1812_18505</name>
</gene>
<sequence>MNTPPAGTPIQYLDRATGALRDLGIMPPKVDFTPINVLLDQITELDKDRVAVIARTLSQTEVFNEVVRDQTQAMDIGQRYEDIAKAFNSIRDDSKAMVDQLADGKIDLFERVANVWMKIARGDIASRFEEIRKTYLAVTRSTKDQIEREAKILQAYQDFRGALKQAQVLALEVLKEADGKLEGAKAQLAKAAETLSQYKGEDLAERARLELGRDEKLRGVQDEDKRYQIAKDLADNLTIGYNTSEVIMARLNQTTSAKERVYAQAVSFFATNDSVLTALKASFTGLAGLHESTQTLETMKEGVSRSIEVLSELGDKVQEAALRAGYGPTIRSDAVVKLVDSITNFQEKTFGIVQEMRKLSTQNAHEIEAAVEDGRKRVEKLILDGKNYGLNV</sequence>
<evidence type="ECO:0000313" key="2">
    <source>
        <dbReference type="EMBL" id="ARN82752.1"/>
    </source>
</evidence>
<keyword evidence="1" id="KW-0175">Coiled coil</keyword>
<dbReference type="AlphaFoldDB" id="A0A1W6MYU6"/>
<dbReference type="STRING" id="655015.B1812_18505"/>
<dbReference type="OrthoDB" id="247330at2"/>
<accession>A0A1W6MYU6</accession>
<dbReference type="EMBL" id="CP019948">
    <property type="protein sequence ID" value="ARN82752.1"/>
    <property type="molecule type" value="Genomic_DNA"/>
</dbReference>
<evidence type="ECO:0000313" key="3">
    <source>
        <dbReference type="Proteomes" id="UP000193978"/>
    </source>
</evidence>
<name>A0A1W6MYU6_9HYPH</name>
<dbReference type="RefSeq" id="WP_085772890.1">
    <property type="nucleotide sequence ID" value="NZ_AP027149.1"/>
</dbReference>
<dbReference type="KEGG" id="mbry:B1812_18505"/>
<protein>
    <submittedName>
        <fullName evidence="2">Cell surface protein</fullName>
    </submittedName>
</protein>
<feature type="coiled-coil region" evidence="1">
    <location>
        <begin position="174"/>
        <end position="201"/>
    </location>
</feature>
<dbReference type="Proteomes" id="UP000193978">
    <property type="component" value="Chromosome"/>
</dbReference>
<evidence type="ECO:0000256" key="1">
    <source>
        <dbReference type="SAM" id="Coils"/>
    </source>
</evidence>
<keyword evidence="3" id="KW-1185">Reference proteome</keyword>
<reference evidence="2 3" key="1">
    <citation type="submission" date="2017-02" db="EMBL/GenBank/DDBJ databases">
        <authorList>
            <person name="Peterson S.W."/>
        </authorList>
    </citation>
    <scope>NUCLEOTIDE SEQUENCE [LARGE SCALE GENOMIC DNA]</scope>
    <source>
        <strain evidence="2 3">S285</strain>
    </source>
</reference>